<dbReference type="KEGG" id="ang:An08g05890"/>
<feature type="transmembrane region" description="Helical" evidence="2">
    <location>
        <begin position="272"/>
        <end position="290"/>
    </location>
</feature>
<dbReference type="InterPro" id="IPR037737">
    <property type="entry name" value="Srf1"/>
</dbReference>
<sequence length="601" mass="65822">MSAQSNHSTGALHSDNDIVHPHDAVDYSAGHSRSPESTVVGEFDNIPAMGKKPRTLPAWIRSVEYTEDEADAAVTDRLLPSQPGEAVVAQHNHSPYAASRPTLSSGQGESSRGIIGRERESRWKNFSRDIAYPREQGVQEKPVTPDWLNENLGDYSEPWRGQGEPDEDTEDPLRMRRRREIWFKRFHNTLLKSPMVPLIFRLTVWCFSLTALALGGSIQHLSGKYQHPQGPSALMAIIVDAVALVYLVYITFDEYTSKPLGLRSPSAKARLILLDIFFIVFDSANLSLAFESLSTVRGACTMAEVNQEVAPKNDAICDRQIALACVLLIALLAWLTTFSISVLRYESLPCYTDDDTDSFDLDLSNELLHEVAALQRAAPAHPAHTRGRCGTNSRHGYSGKPCLPPLSHHSTCPIVSGADKRQPSGKGHPAFGVRFPTEAKPCTAGNHTQYLVSGAVEVRLTVHGIDPLWSDLANFLQVRREIASGRVKSFVVEQEWLRLDRGVGDATPFGDLTRGLKISSSVMSICDVIGTALPPARDEECMTVSISSRNELIVSHSNVQINADCVTDGHLSAVVRGVGIASGGDLGERYRAGRAQNVTRC</sequence>
<feature type="transmembrane region" description="Helical" evidence="2">
    <location>
        <begin position="321"/>
        <end position="343"/>
    </location>
</feature>
<reference evidence="3" key="2">
    <citation type="submission" date="2025-08" db="UniProtKB">
        <authorList>
            <consortium name="RefSeq"/>
        </authorList>
    </citation>
    <scope>IDENTIFICATION</scope>
</reference>
<keyword evidence="2" id="KW-0812">Transmembrane</keyword>
<reference evidence="3" key="1">
    <citation type="submission" date="2025-02" db="EMBL/GenBank/DDBJ databases">
        <authorList>
            <consortium name="NCBI Genome Project"/>
        </authorList>
    </citation>
    <scope>NUCLEOTIDE SEQUENCE</scope>
</reference>
<evidence type="ECO:0008006" key="4">
    <source>
        <dbReference type="Google" id="ProtNLM"/>
    </source>
</evidence>
<dbReference type="PANTHER" id="PTHR36819">
    <property type="entry name" value="REGULATOR OF PHOSPHOLIPASE D SRF1"/>
    <property type="match status" value="1"/>
</dbReference>
<accession>A0AAJ8E204</accession>
<feature type="region of interest" description="Disordered" evidence="1">
    <location>
        <begin position="1"/>
        <end position="39"/>
    </location>
</feature>
<dbReference type="PANTHER" id="PTHR36819:SF1">
    <property type="entry name" value="REGULATOR OF PHOSPHOLIPASE D SRF1"/>
    <property type="match status" value="1"/>
</dbReference>
<feature type="transmembrane region" description="Helical" evidence="2">
    <location>
        <begin position="233"/>
        <end position="252"/>
    </location>
</feature>
<evidence type="ECO:0000313" key="3">
    <source>
        <dbReference type="RefSeq" id="XP_059604072.1"/>
    </source>
</evidence>
<dbReference type="GeneID" id="4982905"/>
<feature type="transmembrane region" description="Helical" evidence="2">
    <location>
        <begin position="198"/>
        <end position="221"/>
    </location>
</feature>
<dbReference type="RefSeq" id="XP_059604072.1">
    <property type="nucleotide sequence ID" value="XM_059749094.1"/>
</dbReference>
<organism evidence="3">
    <name type="scientific">Aspergillus niger</name>
    <dbReference type="NCBI Taxonomy" id="5061"/>
    <lineage>
        <taxon>Eukaryota</taxon>
        <taxon>Fungi</taxon>
        <taxon>Dikarya</taxon>
        <taxon>Ascomycota</taxon>
        <taxon>Pezizomycotina</taxon>
        <taxon>Eurotiomycetes</taxon>
        <taxon>Eurotiomycetidae</taxon>
        <taxon>Eurotiales</taxon>
        <taxon>Aspergillaceae</taxon>
        <taxon>Aspergillus</taxon>
        <taxon>Aspergillus subgen. Circumdati</taxon>
    </lineage>
</organism>
<protein>
    <recommendedName>
        <fullName evidence="4">Regulator of phospholipase D SRF1</fullName>
    </recommendedName>
</protein>
<dbReference type="AlphaFoldDB" id="A0AAJ8E204"/>
<keyword evidence="2" id="KW-0472">Membrane</keyword>
<feature type="compositionally biased region" description="Basic and acidic residues" evidence="1">
    <location>
        <begin position="14"/>
        <end position="25"/>
    </location>
</feature>
<keyword evidence="2" id="KW-1133">Transmembrane helix</keyword>
<evidence type="ECO:0000256" key="1">
    <source>
        <dbReference type="SAM" id="MobiDB-lite"/>
    </source>
</evidence>
<gene>
    <name evidence="3" type="ORF">An08g05890</name>
</gene>
<feature type="compositionally biased region" description="Polar residues" evidence="1">
    <location>
        <begin position="1"/>
        <end position="11"/>
    </location>
</feature>
<evidence type="ECO:0000256" key="2">
    <source>
        <dbReference type="SAM" id="Phobius"/>
    </source>
</evidence>
<name>A0AAJ8E204_ASPNG</name>
<proteinExistence type="predicted"/>